<dbReference type="PANTHER" id="PTHR12630:SF1">
    <property type="entry name" value="GLUCOSIDASE 2 SUBUNIT BETA"/>
    <property type="match status" value="1"/>
</dbReference>
<reference evidence="4 5" key="1">
    <citation type="submission" date="2016-09" db="EMBL/GenBank/DDBJ databases">
        <title>Extensive genetic diversity and differential bi-allelic expression allows diatom success in the polar Southern Ocean.</title>
        <authorList>
            <consortium name="DOE Joint Genome Institute"/>
            <person name="Mock T."/>
            <person name="Otillar R.P."/>
            <person name="Strauss J."/>
            <person name="Dupont C."/>
            <person name="Frickenhaus S."/>
            <person name="Maumus F."/>
            <person name="Mcmullan M."/>
            <person name="Sanges R."/>
            <person name="Schmutz J."/>
            <person name="Toseland A."/>
            <person name="Valas R."/>
            <person name="Veluchamy A."/>
            <person name="Ward B.J."/>
            <person name="Allen A."/>
            <person name="Barry K."/>
            <person name="Falciatore A."/>
            <person name="Ferrante M."/>
            <person name="Fortunato A.E."/>
            <person name="Gloeckner G."/>
            <person name="Gruber A."/>
            <person name="Hipkin R."/>
            <person name="Janech M."/>
            <person name="Kroth P."/>
            <person name="Leese F."/>
            <person name="Lindquist E."/>
            <person name="Lyon B.R."/>
            <person name="Martin J."/>
            <person name="Mayer C."/>
            <person name="Parker M."/>
            <person name="Quesneville H."/>
            <person name="Raymond J."/>
            <person name="Uhlig C."/>
            <person name="Valentin K.U."/>
            <person name="Worden A.Z."/>
            <person name="Armbrust E.V."/>
            <person name="Bowler C."/>
            <person name="Green B."/>
            <person name="Moulton V."/>
            <person name="Van Oosterhout C."/>
            <person name="Grigoriev I."/>
        </authorList>
    </citation>
    <scope>NUCLEOTIDE SEQUENCE [LARGE SCALE GENOMIC DNA]</scope>
    <source>
        <strain evidence="4 5">CCMP1102</strain>
    </source>
</reference>
<evidence type="ECO:0000313" key="4">
    <source>
        <dbReference type="EMBL" id="OEU09175.1"/>
    </source>
</evidence>
<dbReference type="Pfam" id="PF13015">
    <property type="entry name" value="PRKCSH_1"/>
    <property type="match status" value="1"/>
</dbReference>
<dbReference type="PANTHER" id="PTHR12630">
    <property type="entry name" value="N-LINKED OLIGOSACCHARIDE PROCESSING"/>
    <property type="match status" value="1"/>
</dbReference>
<dbReference type="KEGG" id="fcy:FRACYDRAFT_195791"/>
<dbReference type="GO" id="GO:0017177">
    <property type="term" value="C:glucosidase II complex"/>
    <property type="evidence" value="ECO:0007669"/>
    <property type="project" value="TreeGrafter"/>
</dbReference>
<evidence type="ECO:0000256" key="2">
    <source>
        <dbReference type="ARBA" id="ARBA00023157"/>
    </source>
</evidence>
<proteinExistence type="predicted"/>
<protein>
    <submittedName>
        <fullName evidence="4">Mannose 6-phosphate receptor domain-containing protein</fullName>
    </submittedName>
</protein>
<keyword evidence="1" id="KW-0732">Signal</keyword>
<dbReference type="InterPro" id="IPR009011">
    <property type="entry name" value="Man6P_isomerase_rcpt-bd_dom_sf"/>
</dbReference>
<dbReference type="InterPro" id="IPR039794">
    <property type="entry name" value="Gtb1-like"/>
</dbReference>
<evidence type="ECO:0000259" key="3">
    <source>
        <dbReference type="PROSITE" id="PS51914"/>
    </source>
</evidence>
<dbReference type="InterPro" id="IPR036607">
    <property type="entry name" value="PRKCSH"/>
</dbReference>
<accession>A0A1E7ETL6</accession>
<organism evidence="4 5">
    <name type="scientific">Fragilariopsis cylindrus CCMP1102</name>
    <dbReference type="NCBI Taxonomy" id="635003"/>
    <lineage>
        <taxon>Eukaryota</taxon>
        <taxon>Sar</taxon>
        <taxon>Stramenopiles</taxon>
        <taxon>Ochrophyta</taxon>
        <taxon>Bacillariophyta</taxon>
        <taxon>Bacillariophyceae</taxon>
        <taxon>Bacillariophycidae</taxon>
        <taxon>Bacillariales</taxon>
        <taxon>Bacillariaceae</taxon>
        <taxon>Fragilariopsis</taxon>
    </lineage>
</organism>
<evidence type="ECO:0000256" key="1">
    <source>
        <dbReference type="ARBA" id="ARBA00022729"/>
    </source>
</evidence>
<dbReference type="EMBL" id="KV784377">
    <property type="protein sequence ID" value="OEU09175.1"/>
    <property type="molecule type" value="Genomic_DNA"/>
</dbReference>
<keyword evidence="2" id="KW-1015">Disulfide bond</keyword>
<sequence length="207" mass="23447">MKEDEESFLYNFGYTVPVRRNPDGSDPLQSIFKSIIELPIDVDGLHQLEKSKKSKEDEIKDINRSINDTWKEIGGIDGNELGRDGEIWKIADKCFDITAGKYTYEVCLFGKALQKESSDKGGGTNLGQWTGIEYENDDNGDASIRVMKWENGAKCWNGPKRSATVYMKCGIEHRIISANEPDTCRYVFEMESYLACDDSYKLRAGLL</sequence>
<evidence type="ECO:0000313" key="5">
    <source>
        <dbReference type="Proteomes" id="UP000095751"/>
    </source>
</evidence>
<dbReference type="OrthoDB" id="47398at2759"/>
<dbReference type="InParanoid" id="A0A1E7ETL6"/>
<dbReference type="PROSITE" id="PS51914">
    <property type="entry name" value="MRH"/>
    <property type="match status" value="1"/>
</dbReference>
<dbReference type="Gene3D" id="2.70.130.10">
    <property type="entry name" value="Mannose-6-phosphate receptor binding domain"/>
    <property type="match status" value="1"/>
</dbReference>
<dbReference type="GO" id="GO:0006491">
    <property type="term" value="P:N-glycan processing"/>
    <property type="evidence" value="ECO:0007669"/>
    <property type="project" value="TreeGrafter"/>
</dbReference>
<dbReference type="AlphaFoldDB" id="A0A1E7ETL6"/>
<keyword evidence="5" id="KW-1185">Reference proteome</keyword>
<keyword evidence="4" id="KW-0675">Receptor</keyword>
<dbReference type="InterPro" id="IPR044865">
    <property type="entry name" value="MRH_dom"/>
</dbReference>
<name>A0A1E7ETL6_9STRA</name>
<gene>
    <name evidence="4" type="ORF">FRACYDRAFT_195791</name>
</gene>
<dbReference type="Proteomes" id="UP000095751">
    <property type="component" value="Unassembled WGS sequence"/>
</dbReference>
<dbReference type="SUPFAM" id="SSF50911">
    <property type="entry name" value="Mannose 6-phosphate receptor domain"/>
    <property type="match status" value="1"/>
</dbReference>
<feature type="domain" description="MRH" evidence="3">
    <location>
        <begin position="92"/>
        <end position="198"/>
    </location>
</feature>